<keyword evidence="2" id="KW-1185">Reference proteome</keyword>
<dbReference type="eggNOG" id="COG0346">
    <property type="taxonomic scope" value="Bacteria"/>
</dbReference>
<dbReference type="Proteomes" id="UP000002745">
    <property type="component" value="Chromosome"/>
</dbReference>
<dbReference type="RefSeq" id="WP_015827352.1">
    <property type="nucleotide sequence ID" value="NC_012982.1"/>
</dbReference>
<accession>C6XJA7</accession>
<dbReference type="HOGENOM" id="CLU_081830_0_0_5"/>
<evidence type="ECO:0000313" key="1">
    <source>
        <dbReference type="EMBL" id="ACT59202.1"/>
    </source>
</evidence>
<reference evidence="2" key="1">
    <citation type="journal article" date="2011" name="J. Bacteriol.">
        <title>Genome sequences of eight morphologically diverse alphaproteobacteria.</title>
        <authorList>
            <consortium name="US DOE Joint Genome Institute"/>
            <person name="Brown P.J."/>
            <person name="Kysela D.T."/>
            <person name="Buechlein A."/>
            <person name="Hemmerich C."/>
            <person name="Brun Y.V."/>
        </authorList>
    </citation>
    <scope>NUCLEOTIDE SEQUENCE [LARGE SCALE GENOMIC DNA]</scope>
    <source>
        <strain evidence="2">ATCC 49814 / DSM 5838 / IFAM 1418</strain>
    </source>
</reference>
<dbReference type="Gene3D" id="3.10.180.10">
    <property type="entry name" value="2,3-Dihydroxybiphenyl 1,2-Dioxygenase, domain 1"/>
    <property type="match status" value="1"/>
</dbReference>
<dbReference type="OrthoDB" id="7545296at2"/>
<protein>
    <recommendedName>
        <fullName evidence="3">VOC domain-containing protein</fullName>
    </recommendedName>
</protein>
<dbReference type="EMBL" id="CP001678">
    <property type="protein sequence ID" value="ACT59202.1"/>
    <property type="molecule type" value="Genomic_DNA"/>
</dbReference>
<dbReference type="SUPFAM" id="SSF54593">
    <property type="entry name" value="Glyoxalase/Bleomycin resistance protein/Dihydroxybiphenyl dioxygenase"/>
    <property type="match status" value="2"/>
</dbReference>
<dbReference type="InterPro" id="IPR029068">
    <property type="entry name" value="Glyas_Bleomycin-R_OHBP_Dase"/>
</dbReference>
<dbReference type="AlphaFoldDB" id="C6XJA7"/>
<sequence>MTLLKCATLIAQNVKDTAKRYEVWFGYSIVETGNINAGLAASWGAPNSAGKPYVIMQPASGQKVFLRLIQGDTVESYAPIRTLGWAATEICVQDVEEVNKRMVESPFEIIGAPKPLDGFPTVKPMQVRGPDNEVIYLTEIKADGPSTGLPVPQSLVDRPFIMVLACRDLRESIAWIERVFGFEMIDPVAIHYSMISLAFDLHEDEKVELVTVKWRGEVFLELDQYPSEVTEREKHQGELPPGVAITTIEHPDFSRLEGHWDCSPVRRHGALYEGRMTGVMKSPDGALLEVIERAQ</sequence>
<name>C6XJA7_HIRBI</name>
<dbReference type="KEGG" id="hba:Hbal_1513"/>
<evidence type="ECO:0000313" key="2">
    <source>
        <dbReference type="Proteomes" id="UP000002745"/>
    </source>
</evidence>
<dbReference type="STRING" id="582402.Hbal_1513"/>
<evidence type="ECO:0008006" key="3">
    <source>
        <dbReference type="Google" id="ProtNLM"/>
    </source>
</evidence>
<proteinExistence type="predicted"/>
<gene>
    <name evidence="1" type="ordered locus">Hbal_1513</name>
</gene>
<organism evidence="1 2">
    <name type="scientific">Hirschia baltica (strain ATCC 49814 / DSM 5838 / IFAM 1418)</name>
    <dbReference type="NCBI Taxonomy" id="582402"/>
    <lineage>
        <taxon>Bacteria</taxon>
        <taxon>Pseudomonadati</taxon>
        <taxon>Pseudomonadota</taxon>
        <taxon>Alphaproteobacteria</taxon>
        <taxon>Hyphomonadales</taxon>
        <taxon>Hyphomonadaceae</taxon>
        <taxon>Hirschia</taxon>
    </lineage>
</organism>